<dbReference type="EMBL" id="HE601210">
    <property type="protein sequence ID" value="CCG58593.1"/>
    <property type="molecule type" value="Genomic_DNA"/>
</dbReference>
<dbReference type="STRING" id="6238.H8WH33"/>
<dbReference type="PANTHER" id="PTHR23279">
    <property type="entry name" value="DEFECTIVE PROBOSCIS EXTENSION RESPONSE DPR -RELATED"/>
    <property type="match status" value="1"/>
</dbReference>
<reference evidence="1 2" key="1">
    <citation type="journal article" date="2003" name="PLoS Biol.">
        <title>The genome sequence of Caenorhabditis briggsae: a platform for comparative genomics.</title>
        <authorList>
            <person name="Stein L.D."/>
            <person name="Bao Z."/>
            <person name="Blasiar D."/>
            <person name="Blumenthal T."/>
            <person name="Brent M.R."/>
            <person name="Chen N."/>
            <person name="Chinwalla A."/>
            <person name="Clarke L."/>
            <person name="Clee C."/>
            <person name="Coghlan A."/>
            <person name="Coulson A."/>
            <person name="D'Eustachio P."/>
            <person name="Fitch D.H."/>
            <person name="Fulton L.A."/>
            <person name="Fulton R.E."/>
            <person name="Griffiths-Jones S."/>
            <person name="Harris T.W."/>
            <person name="Hillier L.W."/>
            <person name="Kamath R."/>
            <person name="Kuwabara P.E."/>
            <person name="Mardis E.R."/>
            <person name="Marra M.A."/>
            <person name="Miner T.L."/>
            <person name="Minx P."/>
            <person name="Mullikin J.C."/>
            <person name="Plumb R.W."/>
            <person name="Rogers J."/>
            <person name="Schein J.E."/>
            <person name="Sohrmann M."/>
            <person name="Spieth J."/>
            <person name="Stajich J.E."/>
            <person name="Wei C."/>
            <person name="Willey D."/>
            <person name="Wilson R.K."/>
            <person name="Durbin R."/>
            <person name="Waterston R.H."/>
        </authorList>
    </citation>
    <scope>NUCLEOTIDE SEQUENCE [LARGE SCALE GENOMIC DNA]</scope>
    <source>
        <strain evidence="1 2">AF16</strain>
    </source>
</reference>
<dbReference type="CTD" id="8590111"/>
<dbReference type="SUPFAM" id="SSF48726">
    <property type="entry name" value="Immunoglobulin"/>
    <property type="match status" value="1"/>
</dbReference>
<keyword evidence="2" id="KW-1185">Reference proteome</keyword>
<proteinExistence type="predicted"/>
<dbReference type="KEGG" id="cbr:CBG_24158"/>
<dbReference type="InterPro" id="IPR036179">
    <property type="entry name" value="Ig-like_dom_sf"/>
</dbReference>
<dbReference type="InterPro" id="IPR037448">
    <property type="entry name" value="Zig-8"/>
</dbReference>
<name>H8WH33_CAEBR</name>
<reference evidence="1 2" key="2">
    <citation type="journal article" date="2011" name="PLoS Genet.">
        <title>Caenorhabditis briggsae recombinant inbred line genotypes reveal inter-strain incompatibility and the evolution of recombination.</title>
        <authorList>
            <person name="Ross J.A."/>
            <person name="Koboldt D.C."/>
            <person name="Staisch J.E."/>
            <person name="Chamberlin H.M."/>
            <person name="Gupta B.P."/>
            <person name="Miller R.D."/>
            <person name="Baird S.E."/>
            <person name="Haag E.S."/>
        </authorList>
    </citation>
    <scope>NUCLEOTIDE SEQUENCE [LARGE SCALE GENOMIC DNA]</scope>
    <source>
        <strain evidence="1 2">AF16</strain>
    </source>
</reference>
<sequence>MLSLKEIAWTRVSDGAILTAGNRTFTRDPRWQVSKKSANIWVLNLRRAEHQDLGCYLCEINDKHNTAYAVYLKVLHTPVASPYSLQSVILEVCAFKDPAGLAASEKG</sequence>
<dbReference type="Proteomes" id="UP000008549">
    <property type="component" value="Unassembled WGS sequence"/>
</dbReference>
<dbReference type="InterPro" id="IPR013783">
    <property type="entry name" value="Ig-like_fold"/>
</dbReference>
<dbReference type="RefSeq" id="XP_002648109.2">
    <property type="nucleotide sequence ID" value="XM_002648063.2"/>
</dbReference>
<protein>
    <submittedName>
        <fullName evidence="1">Protein CBG24158</fullName>
    </submittedName>
</protein>
<organism evidence="1 2">
    <name type="scientific">Caenorhabditis briggsae</name>
    <dbReference type="NCBI Taxonomy" id="6238"/>
    <lineage>
        <taxon>Eukaryota</taxon>
        <taxon>Metazoa</taxon>
        <taxon>Ecdysozoa</taxon>
        <taxon>Nematoda</taxon>
        <taxon>Chromadorea</taxon>
        <taxon>Rhabditida</taxon>
        <taxon>Rhabditina</taxon>
        <taxon>Rhabditomorpha</taxon>
        <taxon>Rhabditoidea</taxon>
        <taxon>Rhabditidae</taxon>
        <taxon>Peloderinae</taxon>
        <taxon>Caenorhabditis</taxon>
    </lineage>
</organism>
<dbReference type="InParanoid" id="H8WH33"/>
<dbReference type="PANTHER" id="PTHR23279:SF36">
    <property type="entry name" value="DEFECTIVE PROBOSCIS EXTENSION RESPONSE 9, ISOFORM A"/>
    <property type="match status" value="1"/>
</dbReference>
<dbReference type="Gene3D" id="2.60.40.10">
    <property type="entry name" value="Immunoglobulins"/>
    <property type="match status" value="1"/>
</dbReference>
<gene>
    <name evidence="1" type="ORF">CBG24158</name>
    <name evidence="1" type="ORF">CBG_24158</name>
</gene>
<dbReference type="GeneID" id="8590111"/>
<evidence type="ECO:0000313" key="1">
    <source>
        <dbReference type="EMBL" id="CCG58593.1"/>
    </source>
</evidence>
<evidence type="ECO:0000313" key="2">
    <source>
        <dbReference type="Proteomes" id="UP000008549"/>
    </source>
</evidence>
<accession>H8WH33</accession>
<dbReference type="AlphaFoldDB" id="H8WH33"/>
<dbReference type="eggNOG" id="KOG3510">
    <property type="taxonomic scope" value="Eukaryota"/>
</dbReference>